<dbReference type="GO" id="GO:0042803">
    <property type="term" value="F:protein homodimerization activity"/>
    <property type="evidence" value="ECO:0007669"/>
    <property type="project" value="TreeGrafter"/>
</dbReference>
<dbReference type="GO" id="GO:0005198">
    <property type="term" value="F:structural molecule activity"/>
    <property type="evidence" value="ECO:0007669"/>
    <property type="project" value="TreeGrafter"/>
</dbReference>
<evidence type="ECO:0000256" key="3">
    <source>
        <dbReference type="ARBA" id="ARBA00022927"/>
    </source>
</evidence>
<dbReference type="Proteomes" id="UP000183567">
    <property type="component" value="Unassembled WGS sequence"/>
</dbReference>
<dbReference type="STRING" id="180088.A0A1J8PFQ3"/>
<dbReference type="EMBL" id="LVVM01006436">
    <property type="protein sequence ID" value="OJA08086.1"/>
    <property type="molecule type" value="Genomic_DNA"/>
</dbReference>
<comment type="similarity">
    <text evidence="1">Belongs to the VPS25 family.</text>
</comment>
<accession>A0A1J8PFQ3</accession>
<evidence type="ECO:0000313" key="5">
    <source>
        <dbReference type="Proteomes" id="UP000183567"/>
    </source>
</evidence>
<sequence>MALSTYSTPSGFLLPSIHSAPPFFTEQPNPNTQAHLTEQWIRLILTYARHKRLFVLRVEDAEVPGGDWDEILRNERINRRVPPRLFVLRVEDAEVPGGDWDEILRNERINRRVPPSYISSLMAEMVGKNVAVYEPPKQTRAVMLYWRLPEEWADVLHSWATATGQLNTILTFYEISDPPISSPLSGIPIPLLLKSLRVLRRAITILMRSNRAQIIGVADGEGVRFFAATK</sequence>
<comment type="caution">
    <text evidence="4">The sequence shown here is derived from an EMBL/GenBank/DDBJ whole genome shotgun (WGS) entry which is preliminary data.</text>
</comment>
<dbReference type="InterPro" id="IPR036390">
    <property type="entry name" value="WH_DNA-bd_sf"/>
</dbReference>
<evidence type="ECO:0000256" key="2">
    <source>
        <dbReference type="ARBA" id="ARBA00022448"/>
    </source>
</evidence>
<dbReference type="InterPro" id="IPR036388">
    <property type="entry name" value="WH-like_DNA-bd_sf"/>
</dbReference>
<dbReference type="GO" id="GO:0043328">
    <property type="term" value="P:protein transport to vacuole involved in ubiquitin-dependent protein catabolic process via the multivesicular body sorting pathway"/>
    <property type="evidence" value="ECO:0007669"/>
    <property type="project" value="TreeGrafter"/>
</dbReference>
<dbReference type="InterPro" id="IPR008570">
    <property type="entry name" value="ESCRT-II_cplx_Vps25-sub"/>
</dbReference>
<evidence type="ECO:0000256" key="1">
    <source>
        <dbReference type="ARBA" id="ARBA00009674"/>
    </source>
</evidence>
<protein>
    <recommendedName>
        <fullName evidence="6">ESCRT-II complex vps25 subunit</fullName>
    </recommendedName>
</protein>
<dbReference type="PANTHER" id="PTHR13149">
    <property type="entry name" value="VACUOLAR PROTEIN SORTING-ASSOCIATED PROTEIN VPS25"/>
    <property type="match status" value="1"/>
</dbReference>
<organism evidence="4 5">
    <name type="scientific">Rhizopogon vesiculosus</name>
    <dbReference type="NCBI Taxonomy" id="180088"/>
    <lineage>
        <taxon>Eukaryota</taxon>
        <taxon>Fungi</taxon>
        <taxon>Dikarya</taxon>
        <taxon>Basidiomycota</taxon>
        <taxon>Agaricomycotina</taxon>
        <taxon>Agaricomycetes</taxon>
        <taxon>Agaricomycetidae</taxon>
        <taxon>Boletales</taxon>
        <taxon>Suillineae</taxon>
        <taxon>Rhizopogonaceae</taxon>
        <taxon>Rhizopogon</taxon>
    </lineage>
</organism>
<dbReference type="PANTHER" id="PTHR13149:SF0">
    <property type="entry name" value="VACUOLAR PROTEIN-SORTING-ASSOCIATED PROTEIN 25"/>
    <property type="match status" value="1"/>
</dbReference>
<dbReference type="InterPro" id="IPR014041">
    <property type="entry name" value="ESCRT-II_cplx_Vps25-sub_N"/>
</dbReference>
<evidence type="ECO:0000313" key="4">
    <source>
        <dbReference type="EMBL" id="OJA08086.1"/>
    </source>
</evidence>
<dbReference type="AlphaFoldDB" id="A0A1J8PFQ3"/>
<reference evidence="4 5" key="1">
    <citation type="submission" date="2016-03" db="EMBL/GenBank/DDBJ databases">
        <title>Comparative genomics of the ectomycorrhizal sister species Rhizopogon vinicolor and Rhizopogon vesiculosus (Basidiomycota: Boletales) reveals a divergence of the mating type B locus.</title>
        <authorList>
            <person name="Mujic A.B."/>
            <person name="Kuo A."/>
            <person name="Tritt A."/>
            <person name="Lipzen A."/>
            <person name="Chen C."/>
            <person name="Johnson J."/>
            <person name="Sharma A."/>
            <person name="Barry K."/>
            <person name="Grigoriev I.V."/>
            <person name="Spatafora J.W."/>
        </authorList>
    </citation>
    <scope>NUCLEOTIDE SEQUENCE [LARGE SCALE GENOMIC DNA]</scope>
    <source>
        <strain evidence="4 5">AM-OR11-056</strain>
    </source>
</reference>
<keyword evidence="5" id="KW-1185">Reference proteome</keyword>
<dbReference type="Gene3D" id="1.10.10.570">
    <property type="entry name" value="Winged helix' DNA-binding domain. Chain C. Domain 1"/>
    <property type="match status" value="2"/>
</dbReference>
<dbReference type="GO" id="GO:0000814">
    <property type="term" value="C:ESCRT II complex"/>
    <property type="evidence" value="ECO:0007669"/>
    <property type="project" value="InterPro"/>
</dbReference>
<keyword evidence="2" id="KW-0813">Transport</keyword>
<evidence type="ECO:0008006" key="6">
    <source>
        <dbReference type="Google" id="ProtNLM"/>
    </source>
</evidence>
<dbReference type="OrthoDB" id="245150at2759"/>
<gene>
    <name evidence="4" type="ORF">AZE42_02249</name>
</gene>
<dbReference type="Gene3D" id="1.10.10.10">
    <property type="entry name" value="Winged helix-like DNA-binding domain superfamily/Winged helix DNA-binding domain"/>
    <property type="match status" value="1"/>
</dbReference>
<keyword evidence="3" id="KW-0653">Protein transport</keyword>
<proteinExistence type="inferred from homology"/>
<name>A0A1J8PFQ3_9AGAM</name>
<dbReference type="SUPFAM" id="SSF46785">
    <property type="entry name" value="Winged helix' DNA-binding domain"/>
    <property type="match status" value="3"/>
</dbReference>
<dbReference type="Pfam" id="PF05871">
    <property type="entry name" value="ESCRT-II"/>
    <property type="match status" value="2"/>
</dbReference>